<organism evidence="3 4">
    <name type="scientific">Posidoniimonas corsicana</name>
    <dbReference type="NCBI Taxonomy" id="1938618"/>
    <lineage>
        <taxon>Bacteria</taxon>
        <taxon>Pseudomonadati</taxon>
        <taxon>Planctomycetota</taxon>
        <taxon>Planctomycetia</taxon>
        <taxon>Pirellulales</taxon>
        <taxon>Lacipirellulaceae</taxon>
        <taxon>Posidoniimonas</taxon>
    </lineage>
</organism>
<keyword evidence="1" id="KW-0732">Signal</keyword>
<feature type="signal peptide" evidence="1">
    <location>
        <begin position="1"/>
        <end position="22"/>
    </location>
</feature>
<dbReference type="PROSITE" id="PS51257">
    <property type="entry name" value="PROKAR_LIPOPROTEIN"/>
    <property type="match status" value="1"/>
</dbReference>
<dbReference type="RefSeq" id="WP_146564647.1">
    <property type="nucleotide sequence ID" value="NZ_SIHJ01000001.1"/>
</dbReference>
<protein>
    <recommendedName>
        <fullName evidence="2">Lnb N-terminal periplasmic domain-containing protein</fullName>
    </recommendedName>
</protein>
<dbReference type="Proteomes" id="UP000316714">
    <property type="component" value="Unassembled WGS sequence"/>
</dbReference>
<gene>
    <name evidence="3" type="ORF">KOR34_22510</name>
</gene>
<name>A0A5C5VH33_9BACT</name>
<proteinExistence type="predicted"/>
<dbReference type="Pfam" id="PF13387">
    <property type="entry name" value="Lnb_N"/>
    <property type="match status" value="1"/>
</dbReference>
<evidence type="ECO:0000313" key="3">
    <source>
        <dbReference type="EMBL" id="TWT37303.1"/>
    </source>
</evidence>
<sequence precursor="true">MPRSPRYALRVALLCGLACALAGCKSTPKLDPKLADRIQPSNFRDWMPDQAVLPTADIRGNQVTVKNVRYCKHLAPGEYVVDYYDKSFDIERVRAVDFITMPFGAVPSLAHTLVSFEIAPEAPMAEPEHLAISVEVRKEKDEPNYNPILSAMRQYEIMYVVADERDLLREQAVVNCEDVFLYRTTAPAAAAQEMLLSMLNRANELSREPQFYDLFTNNCTTNIAEHVNLIRPNRIVYDVGVLLPGLSDRKAYAEGLIDGEGSFEQIKARANITRRAQLADGSEDFSRAIRR</sequence>
<accession>A0A5C5VH33</accession>
<evidence type="ECO:0000313" key="4">
    <source>
        <dbReference type="Proteomes" id="UP000316714"/>
    </source>
</evidence>
<keyword evidence="4" id="KW-1185">Reference proteome</keyword>
<feature type="domain" description="Lnb N-terminal periplasmic" evidence="2">
    <location>
        <begin position="83"/>
        <end position="233"/>
    </location>
</feature>
<feature type="chain" id="PRO_5022926445" description="Lnb N-terminal periplasmic domain-containing protein" evidence="1">
    <location>
        <begin position="23"/>
        <end position="291"/>
    </location>
</feature>
<comment type="caution">
    <text evidence="3">The sequence shown here is derived from an EMBL/GenBank/DDBJ whole genome shotgun (WGS) entry which is preliminary data.</text>
</comment>
<evidence type="ECO:0000259" key="2">
    <source>
        <dbReference type="Pfam" id="PF13387"/>
    </source>
</evidence>
<dbReference type="InterPro" id="IPR025178">
    <property type="entry name" value="Lnb_N"/>
</dbReference>
<dbReference type="OrthoDB" id="274718at2"/>
<reference evidence="3 4" key="1">
    <citation type="submission" date="2019-02" db="EMBL/GenBank/DDBJ databases">
        <title>Deep-cultivation of Planctomycetes and their phenomic and genomic characterization uncovers novel biology.</title>
        <authorList>
            <person name="Wiegand S."/>
            <person name="Jogler M."/>
            <person name="Boedeker C."/>
            <person name="Pinto D."/>
            <person name="Vollmers J."/>
            <person name="Rivas-Marin E."/>
            <person name="Kohn T."/>
            <person name="Peeters S.H."/>
            <person name="Heuer A."/>
            <person name="Rast P."/>
            <person name="Oberbeckmann S."/>
            <person name="Bunk B."/>
            <person name="Jeske O."/>
            <person name="Meyerdierks A."/>
            <person name="Storesund J.E."/>
            <person name="Kallscheuer N."/>
            <person name="Luecker S."/>
            <person name="Lage O.M."/>
            <person name="Pohl T."/>
            <person name="Merkel B.J."/>
            <person name="Hornburger P."/>
            <person name="Mueller R.-W."/>
            <person name="Bruemmer F."/>
            <person name="Labrenz M."/>
            <person name="Spormann A.M."/>
            <person name="Op Den Camp H."/>
            <person name="Overmann J."/>
            <person name="Amann R."/>
            <person name="Jetten M.S.M."/>
            <person name="Mascher T."/>
            <person name="Medema M.H."/>
            <person name="Devos D.P."/>
            <person name="Kaster A.-K."/>
            <person name="Ovreas L."/>
            <person name="Rohde M."/>
            <person name="Galperin M.Y."/>
            <person name="Jogler C."/>
        </authorList>
    </citation>
    <scope>NUCLEOTIDE SEQUENCE [LARGE SCALE GENOMIC DNA]</scope>
    <source>
        <strain evidence="3 4">KOR34</strain>
    </source>
</reference>
<dbReference type="EMBL" id="SIHJ01000001">
    <property type="protein sequence ID" value="TWT37303.1"/>
    <property type="molecule type" value="Genomic_DNA"/>
</dbReference>
<dbReference type="AlphaFoldDB" id="A0A5C5VH33"/>
<evidence type="ECO:0000256" key="1">
    <source>
        <dbReference type="SAM" id="SignalP"/>
    </source>
</evidence>